<dbReference type="EMBL" id="FSRA01000002">
    <property type="protein sequence ID" value="SIO38072.1"/>
    <property type="molecule type" value="Genomic_DNA"/>
</dbReference>
<gene>
    <name evidence="2" type="ORF">SAMN04488055_3541</name>
</gene>
<dbReference type="InterPro" id="IPR011050">
    <property type="entry name" value="Pectin_lyase_fold/virulence"/>
</dbReference>
<proteinExistence type="predicted"/>
<dbReference type="InterPro" id="IPR036116">
    <property type="entry name" value="FN3_sf"/>
</dbReference>
<sequence length="560" mass="59199">MRVLFLFLLAGCLTTSCNKLKDRERVKPDLLATMDEEDEFYNIFTSQTPAVSGNDGPYELGTKFKVTSLGQITQIRYYKTTGETGTHTGRIWSAGGTVLASVTFTGETASGWQTATLSTPYVTTANTVYVVTVNSNTEYGATANGLENVVTNGPLSTIVGANGVFGSTLGAFPTGTYHSTNYFRDVTFEVLPDISAPTTPDSVTITENYAYGLDLSWKPSTDNDAVTGYNVYNDTVLLASVYGTWANIYGLTPSTAYSIKVRARDAAGNLSVASTAINITSGSTSSGLRGWQIDSTNAGLRGKGIDKLTLPLYTGGRIPRGSTISMKKIVNLDVSEGNIIIDRCWIVSEASNGWPVGSTEGAVLIKDSHIEGSGGLGSYAAHPQQTPLDKDVTFLRVEVSIQGGGFSFGGASIVRNCLINNLPGDGGDPGGAGNHVDGGTRRIGTAQLNVIDNHIDVRSAGNNATGAFMIQPTYGFIDNILLRGNLFGGGGYVISAGNYTPDGGPTRYYGDHIYIDNNRFYSGPAYGYISTQGAALGGWTNNYVNNPANTGNMGTVITYP</sequence>
<dbReference type="Pfam" id="PF00041">
    <property type="entry name" value="fn3"/>
    <property type="match status" value="1"/>
</dbReference>
<reference evidence="2 3" key="1">
    <citation type="submission" date="2016-11" db="EMBL/GenBank/DDBJ databases">
        <authorList>
            <person name="Jaros S."/>
            <person name="Januszkiewicz K."/>
            <person name="Wedrychowicz H."/>
        </authorList>
    </citation>
    <scope>NUCLEOTIDE SEQUENCE [LARGE SCALE GENOMIC DNA]</scope>
    <source>
        <strain evidence="2 3">DSM 24787</strain>
    </source>
</reference>
<dbReference type="OrthoDB" id="5485925at2"/>
<name>A0A1N6J1D9_9BACT</name>
<dbReference type="STRING" id="536979.SAMN04488055_3541"/>
<dbReference type="SUPFAM" id="SSF49265">
    <property type="entry name" value="Fibronectin type III"/>
    <property type="match status" value="1"/>
</dbReference>
<dbReference type="InterPro" id="IPR013783">
    <property type="entry name" value="Ig-like_fold"/>
</dbReference>
<dbReference type="PROSITE" id="PS50853">
    <property type="entry name" value="FN3"/>
    <property type="match status" value="1"/>
</dbReference>
<feature type="domain" description="Fibronectin type-III" evidence="1">
    <location>
        <begin position="199"/>
        <end position="284"/>
    </location>
</feature>
<dbReference type="Pfam" id="PF13313">
    <property type="entry name" value="DUF4082"/>
    <property type="match status" value="1"/>
</dbReference>
<dbReference type="InterPro" id="IPR003961">
    <property type="entry name" value="FN3_dom"/>
</dbReference>
<dbReference type="PROSITE" id="PS51257">
    <property type="entry name" value="PROKAR_LIPOPROTEIN"/>
    <property type="match status" value="1"/>
</dbReference>
<evidence type="ECO:0000259" key="1">
    <source>
        <dbReference type="PROSITE" id="PS50853"/>
    </source>
</evidence>
<dbReference type="Proteomes" id="UP000185003">
    <property type="component" value="Unassembled WGS sequence"/>
</dbReference>
<evidence type="ECO:0000313" key="2">
    <source>
        <dbReference type="EMBL" id="SIO38072.1"/>
    </source>
</evidence>
<organism evidence="2 3">
    <name type="scientific">Chitinophaga niabensis</name>
    <dbReference type="NCBI Taxonomy" id="536979"/>
    <lineage>
        <taxon>Bacteria</taxon>
        <taxon>Pseudomonadati</taxon>
        <taxon>Bacteroidota</taxon>
        <taxon>Chitinophagia</taxon>
        <taxon>Chitinophagales</taxon>
        <taxon>Chitinophagaceae</taxon>
        <taxon>Chitinophaga</taxon>
    </lineage>
</organism>
<keyword evidence="3" id="KW-1185">Reference proteome</keyword>
<dbReference type="SMART" id="SM00060">
    <property type="entry name" value="FN3"/>
    <property type="match status" value="1"/>
</dbReference>
<dbReference type="CDD" id="cd00063">
    <property type="entry name" value="FN3"/>
    <property type="match status" value="1"/>
</dbReference>
<dbReference type="AlphaFoldDB" id="A0A1N6J1D9"/>
<protein>
    <submittedName>
        <fullName evidence="2">Fibronectin type III domain-containing protein</fullName>
    </submittedName>
</protein>
<dbReference type="Gene3D" id="2.60.40.10">
    <property type="entry name" value="Immunoglobulins"/>
    <property type="match status" value="1"/>
</dbReference>
<dbReference type="InterPro" id="IPR025141">
    <property type="entry name" value="DUF4082"/>
</dbReference>
<dbReference type="SUPFAM" id="SSF51126">
    <property type="entry name" value="Pectin lyase-like"/>
    <property type="match status" value="1"/>
</dbReference>
<dbReference type="RefSeq" id="WP_084185674.1">
    <property type="nucleotide sequence ID" value="NZ_FSRA01000002.1"/>
</dbReference>
<evidence type="ECO:0000313" key="3">
    <source>
        <dbReference type="Proteomes" id="UP000185003"/>
    </source>
</evidence>
<accession>A0A1N6J1D9</accession>